<gene>
    <name evidence="2" type="ORF">GCM10012284_11720</name>
</gene>
<dbReference type="Pfam" id="PF13302">
    <property type="entry name" value="Acetyltransf_3"/>
    <property type="match status" value="1"/>
</dbReference>
<sequence length="224" mass="24498">MEVLTGERVVVRAPAPGDGHALVEMATDARVRRYLGGPKDQVAAEVDAARKIGEARWGQFVIVDQAAGVVAGSGSVARKRGPLEISYHLRHAFWRRGLAGEAVALVRDWFFANTEDNELIATTQQANLASQRLLERLGAVQAGSFERYGRDGRTEGLMLLFDGGHLTPEQTSSIRLSSEELHIWAWSDPPQAEQRLSGLLARRIAVAFDARTSGVTAYLENGHR</sequence>
<dbReference type="RefSeq" id="WP_189078052.1">
    <property type="nucleotide sequence ID" value="NZ_BMMX01000002.1"/>
</dbReference>
<dbReference type="SUPFAM" id="SSF55729">
    <property type="entry name" value="Acyl-CoA N-acyltransferases (Nat)"/>
    <property type="match status" value="1"/>
</dbReference>
<accession>A0A8J3BUX4</accession>
<dbReference type="Gene3D" id="3.40.630.30">
    <property type="match status" value="1"/>
</dbReference>
<dbReference type="GO" id="GO:0016747">
    <property type="term" value="F:acyltransferase activity, transferring groups other than amino-acyl groups"/>
    <property type="evidence" value="ECO:0007669"/>
    <property type="project" value="InterPro"/>
</dbReference>
<evidence type="ECO:0000313" key="3">
    <source>
        <dbReference type="Proteomes" id="UP000656042"/>
    </source>
</evidence>
<dbReference type="PROSITE" id="PS51186">
    <property type="entry name" value="GNAT"/>
    <property type="match status" value="1"/>
</dbReference>
<dbReference type="InterPro" id="IPR000182">
    <property type="entry name" value="GNAT_dom"/>
</dbReference>
<dbReference type="PANTHER" id="PTHR43792">
    <property type="entry name" value="GNAT FAMILY, PUTATIVE (AFU_ORTHOLOGUE AFUA_3G00765)-RELATED-RELATED"/>
    <property type="match status" value="1"/>
</dbReference>
<evidence type="ECO:0000313" key="2">
    <source>
        <dbReference type="EMBL" id="GGK79399.1"/>
    </source>
</evidence>
<protein>
    <recommendedName>
        <fullName evidence="1">N-acetyltransferase domain-containing protein</fullName>
    </recommendedName>
</protein>
<dbReference type="InterPro" id="IPR016181">
    <property type="entry name" value="Acyl_CoA_acyltransferase"/>
</dbReference>
<proteinExistence type="predicted"/>
<evidence type="ECO:0000259" key="1">
    <source>
        <dbReference type="PROSITE" id="PS51186"/>
    </source>
</evidence>
<keyword evidence="3" id="KW-1185">Reference proteome</keyword>
<comment type="caution">
    <text evidence="2">The sequence shown here is derived from an EMBL/GenBank/DDBJ whole genome shotgun (WGS) entry which is preliminary data.</text>
</comment>
<reference evidence="2" key="2">
    <citation type="submission" date="2020-09" db="EMBL/GenBank/DDBJ databases">
        <authorList>
            <person name="Sun Q."/>
            <person name="Zhou Y."/>
        </authorList>
    </citation>
    <scope>NUCLEOTIDE SEQUENCE</scope>
    <source>
        <strain evidence="2">CGMCC 4.7299</strain>
    </source>
</reference>
<dbReference type="AlphaFoldDB" id="A0A8J3BUX4"/>
<dbReference type="Proteomes" id="UP000656042">
    <property type="component" value="Unassembled WGS sequence"/>
</dbReference>
<name>A0A8J3BUX4_9ACTN</name>
<reference evidence="2" key="1">
    <citation type="journal article" date="2014" name="Int. J. Syst. Evol. Microbiol.">
        <title>Complete genome sequence of Corynebacterium casei LMG S-19264T (=DSM 44701T), isolated from a smear-ripened cheese.</title>
        <authorList>
            <consortium name="US DOE Joint Genome Institute (JGI-PGF)"/>
            <person name="Walter F."/>
            <person name="Albersmeier A."/>
            <person name="Kalinowski J."/>
            <person name="Ruckert C."/>
        </authorList>
    </citation>
    <scope>NUCLEOTIDE SEQUENCE</scope>
    <source>
        <strain evidence="2">CGMCC 4.7299</strain>
    </source>
</reference>
<dbReference type="InterPro" id="IPR051531">
    <property type="entry name" value="N-acetyltransferase"/>
</dbReference>
<dbReference type="EMBL" id="BMMX01000002">
    <property type="protein sequence ID" value="GGK79399.1"/>
    <property type="molecule type" value="Genomic_DNA"/>
</dbReference>
<dbReference type="PANTHER" id="PTHR43792:SF1">
    <property type="entry name" value="N-ACETYLTRANSFERASE DOMAIN-CONTAINING PROTEIN"/>
    <property type="match status" value="1"/>
</dbReference>
<feature type="domain" description="N-acetyltransferase" evidence="1">
    <location>
        <begin position="9"/>
        <end position="163"/>
    </location>
</feature>
<organism evidence="2 3">
    <name type="scientific">Mangrovihabitans endophyticus</name>
    <dbReference type="NCBI Taxonomy" id="1751298"/>
    <lineage>
        <taxon>Bacteria</taxon>
        <taxon>Bacillati</taxon>
        <taxon>Actinomycetota</taxon>
        <taxon>Actinomycetes</taxon>
        <taxon>Micromonosporales</taxon>
        <taxon>Micromonosporaceae</taxon>
        <taxon>Mangrovihabitans</taxon>
    </lineage>
</organism>